<dbReference type="Pfam" id="PF00356">
    <property type="entry name" value="LacI"/>
    <property type="match status" value="1"/>
</dbReference>
<dbReference type="CDD" id="cd01392">
    <property type="entry name" value="HTH_LacI"/>
    <property type="match status" value="1"/>
</dbReference>
<evidence type="ECO:0000256" key="1">
    <source>
        <dbReference type="ARBA" id="ARBA00022491"/>
    </source>
</evidence>
<comment type="caution">
    <text evidence="6">The sequence shown here is derived from an EMBL/GenBank/DDBJ whole genome shotgun (WGS) entry which is preliminary data.</text>
</comment>
<dbReference type="InterPro" id="IPR028082">
    <property type="entry name" value="Peripla_BP_I"/>
</dbReference>
<accession>A0A7Y9J9E6</accession>
<keyword evidence="4" id="KW-0804">Transcription</keyword>
<evidence type="ECO:0000256" key="3">
    <source>
        <dbReference type="ARBA" id="ARBA00023125"/>
    </source>
</evidence>
<organism evidence="6 7">
    <name type="scientific">Nocardioides panaciterrulae</name>
    <dbReference type="NCBI Taxonomy" id="661492"/>
    <lineage>
        <taxon>Bacteria</taxon>
        <taxon>Bacillati</taxon>
        <taxon>Actinomycetota</taxon>
        <taxon>Actinomycetes</taxon>
        <taxon>Propionibacteriales</taxon>
        <taxon>Nocardioidaceae</taxon>
        <taxon>Nocardioides</taxon>
    </lineage>
</organism>
<dbReference type="InterPro" id="IPR010982">
    <property type="entry name" value="Lambda_DNA-bd_dom_sf"/>
</dbReference>
<dbReference type="Proteomes" id="UP000535511">
    <property type="component" value="Unassembled WGS sequence"/>
</dbReference>
<dbReference type="PANTHER" id="PTHR30146">
    <property type="entry name" value="LACI-RELATED TRANSCRIPTIONAL REPRESSOR"/>
    <property type="match status" value="1"/>
</dbReference>
<name>A0A7Y9J9E6_9ACTN</name>
<keyword evidence="3" id="KW-0238">DNA-binding</keyword>
<dbReference type="InterPro" id="IPR046335">
    <property type="entry name" value="LacI/GalR-like_sensor"/>
</dbReference>
<evidence type="ECO:0000313" key="6">
    <source>
        <dbReference type="EMBL" id="NYD40253.1"/>
    </source>
</evidence>
<dbReference type="CDD" id="cd06267">
    <property type="entry name" value="PBP1_LacI_sugar_binding-like"/>
    <property type="match status" value="1"/>
</dbReference>
<dbReference type="SUPFAM" id="SSF47413">
    <property type="entry name" value="lambda repressor-like DNA-binding domains"/>
    <property type="match status" value="1"/>
</dbReference>
<proteinExistence type="predicted"/>
<dbReference type="PROSITE" id="PS50932">
    <property type="entry name" value="HTH_LACI_2"/>
    <property type="match status" value="1"/>
</dbReference>
<keyword evidence="1" id="KW-0678">Repressor</keyword>
<dbReference type="RefSeq" id="WP_179662167.1">
    <property type="nucleotide sequence ID" value="NZ_JACCBG010000001.1"/>
</dbReference>
<dbReference type="GO" id="GO:0000976">
    <property type="term" value="F:transcription cis-regulatory region binding"/>
    <property type="evidence" value="ECO:0007669"/>
    <property type="project" value="TreeGrafter"/>
</dbReference>
<keyword evidence="7" id="KW-1185">Reference proteome</keyword>
<evidence type="ECO:0000256" key="2">
    <source>
        <dbReference type="ARBA" id="ARBA00023015"/>
    </source>
</evidence>
<dbReference type="EMBL" id="JACCBG010000001">
    <property type="protein sequence ID" value="NYD40253.1"/>
    <property type="molecule type" value="Genomic_DNA"/>
</dbReference>
<dbReference type="Gene3D" id="3.40.50.2300">
    <property type="match status" value="2"/>
</dbReference>
<dbReference type="SMART" id="SM00354">
    <property type="entry name" value="HTH_LACI"/>
    <property type="match status" value="1"/>
</dbReference>
<gene>
    <name evidence="6" type="ORF">BJZ21_000336</name>
</gene>
<evidence type="ECO:0000313" key="7">
    <source>
        <dbReference type="Proteomes" id="UP000535511"/>
    </source>
</evidence>
<evidence type="ECO:0000256" key="4">
    <source>
        <dbReference type="ARBA" id="ARBA00023163"/>
    </source>
</evidence>
<dbReference type="PANTHER" id="PTHR30146:SF148">
    <property type="entry name" value="HTH-TYPE TRANSCRIPTIONAL REPRESSOR PURR-RELATED"/>
    <property type="match status" value="1"/>
</dbReference>
<reference evidence="6 7" key="1">
    <citation type="submission" date="2020-07" db="EMBL/GenBank/DDBJ databases">
        <title>Sequencing the genomes of 1000 actinobacteria strains.</title>
        <authorList>
            <person name="Klenk H.-P."/>
        </authorList>
    </citation>
    <scope>NUCLEOTIDE SEQUENCE [LARGE SCALE GENOMIC DNA]</scope>
    <source>
        <strain evidence="6 7">DSM 21350</strain>
    </source>
</reference>
<sequence>MATLKAVAAHAGVSIATASRALSGHPRVDPHTRERVQQAAVAVGYRPNATARALKSNRSSLVGLVLPNVDSHFYAGISTRIQKTLGEEGYQVIMCLHGEDPAVEREHLLRLQSLPVAAIVHAPTSGRSAQEVYAEAGVEGPYVVEVNRHSADERTDAVCCNDFEGIHQLAGTLLGHGHTRIAMITAQPRESTATERLAGLRAAFEDAGVRFDADLVYAKEYSEAWGRDALRQIMALPEPPSAVIVPANVLVLGALEAVADLRLSIPEDLSLVTFTDFPWHRLYNPPLTSFERPHDAMAYEVCRLLVRHLNEAGQAPPDHPTVVRVPGQLKIRASIKTLASTATPTSKNPQEPVA</sequence>
<dbReference type="SUPFAM" id="SSF53822">
    <property type="entry name" value="Periplasmic binding protein-like I"/>
    <property type="match status" value="1"/>
</dbReference>
<protein>
    <submittedName>
        <fullName evidence="6">LacI family transcriptional regulator</fullName>
    </submittedName>
</protein>
<feature type="domain" description="HTH lacI-type" evidence="5">
    <location>
        <begin position="2"/>
        <end position="56"/>
    </location>
</feature>
<evidence type="ECO:0000259" key="5">
    <source>
        <dbReference type="PROSITE" id="PS50932"/>
    </source>
</evidence>
<dbReference type="InterPro" id="IPR000843">
    <property type="entry name" value="HTH_LacI"/>
</dbReference>
<dbReference type="GO" id="GO:0003700">
    <property type="term" value="F:DNA-binding transcription factor activity"/>
    <property type="evidence" value="ECO:0007669"/>
    <property type="project" value="TreeGrafter"/>
</dbReference>
<dbReference type="Pfam" id="PF13377">
    <property type="entry name" value="Peripla_BP_3"/>
    <property type="match status" value="1"/>
</dbReference>
<dbReference type="Gene3D" id="1.10.260.40">
    <property type="entry name" value="lambda repressor-like DNA-binding domains"/>
    <property type="match status" value="1"/>
</dbReference>
<dbReference type="AlphaFoldDB" id="A0A7Y9J9E6"/>
<keyword evidence="2" id="KW-0805">Transcription regulation</keyword>